<name>A0ACC2NUC3_9HYME</name>
<keyword evidence="2" id="KW-1185">Reference proteome</keyword>
<dbReference type="Proteomes" id="UP001239111">
    <property type="component" value="Chromosome 2"/>
</dbReference>
<proteinExistence type="predicted"/>
<protein>
    <submittedName>
        <fullName evidence="1">Uncharacterized protein</fullName>
    </submittedName>
</protein>
<evidence type="ECO:0000313" key="2">
    <source>
        <dbReference type="Proteomes" id="UP001239111"/>
    </source>
</evidence>
<sequence length="488" mass="53400">MDKKKEAGEVPGEQMRDFSSTTKIAGGINQYQEKDELYDPFDHRDKRHATSDAGSATHLIKSSLGTGILAMPSAVKNGGLIVGGIGTVLIGILCSHCVHILVKSSHVLCRKMRKPQMTYAETAGAAFECGPEPLRKYAGTAKGFVDAALCATYVGGACVYIVFIAGSIKQLGDYYLDEQIPIRTYMMCLIPAVVLLGQIRTLKILVPFSVIANICLTVGFAITLYYIFSDLRPLEEIHYVASWSQFPKFFATVIFAIEGIGTVMPIENSMAHPNHFIGCPGVLNFSMTVVIALYTMMGVFGYLHVGEATESSITFNLPVNERLGQAVKILISFAITLTYGLQFFVPLEIIWNTIESKFSHSWKFAGETIMRVLMVLATVSVAMLVPDLDPFISLVGAVFFSILGLCFPAVVETISCWDGHLGTGYWRLWKNLFLVLVAFFALISGTWISLVQIIEIYKPAVTNSTVSTDLNGSILLTTLKSVLNETTT</sequence>
<comment type="caution">
    <text evidence="1">The sequence shown here is derived from an EMBL/GenBank/DDBJ whole genome shotgun (WGS) entry which is preliminary data.</text>
</comment>
<accession>A0ACC2NUC3</accession>
<organism evidence="1 2">
    <name type="scientific">Eretmocerus hayati</name>
    <dbReference type="NCBI Taxonomy" id="131215"/>
    <lineage>
        <taxon>Eukaryota</taxon>
        <taxon>Metazoa</taxon>
        <taxon>Ecdysozoa</taxon>
        <taxon>Arthropoda</taxon>
        <taxon>Hexapoda</taxon>
        <taxon>Insecta</taxon>
        <taxon>Pterygota</taxon>
        <taxon>Neoptera</taxon>
        <taxon>Endopterygota</taxon>
        <taxon>Hymenoptera</taxon>
        <taxon>Apocrita</taxon>
        <taxon>Proctotrupomorpha</taxon>
        <taxon>Chalcidoidea</taxon>
        <taxon>Aphelinidae</taxon>
        <taxon>Aphelininae</taxon>
        <taxon>Eretmocerus</taxon>
    </lineage>
</organism>
<gene>
    <name evidence="1" type="ORF">QAD02_010488</name>
</gene>
<dbReference type="EMBL" id="CM056742">
    <property type="protein sequence ID" value="KAJ8674702.1"/>
    <property type="molecule type" value="Genomic_DNA"/>
</dbReference>
<reference evidence="1" key="1">
    <citation type="submission" date="2023-04" db="EMBL/GenBank/DDBJ databases">
        <title>A chromosome-level genome assembly of the parasitoid wasp Eretmocerus hayati.</title>
        <authorList>
            <person name="Zhong Y."/>
            <person name="Liu S."/>
            <person name="Liu Y."/>
        </authorList>
    </citation>
    <scope>NUCLEOTIDE SEQUENCE</scope>
    <source>
        <strain evidence="1">ZJU_SS_LIU_2023</strain>
    </source>
</reference>
<evidence type="ECO:0000313" key="1">
    <source>
        <dbReference type="EMBL" id="KAJ8674702.1"/>
    </source>
</evidence>